<reference evidence="1" key="2">
    <citation type="journal article" date="2015" name="Data Brief">
        <title>Shoot transcriptome of the giant reed, Arundo donax.</title>
        <authorList>
            <person name="Barrero R.A."/>
            <person name="Guerrero F.D."/>
            <person name="Moolhuijzen P."/>
            <person name="Goolsby J.A."/>
            <person name="Tidwell J."/>
            <person name="Bellgard S.E."/>
            <person name="Bellgard M.I."/>
        </authorList>
    </citation>
    <scope>NUCLEOTIDE SEQUENCE</scope>
    <source>
        <tissue evidence="1">Shoot tissue taken approximately 20 cm above the soil surface</tissue>
    </source>
</reference>
<reference evidence="1" key="1">
    <citation type="submission" date="2014-09" db="EMBL/GenBank/DDBJ databases">
        <authorList>
            <person name="Magalhaes I.L.F."/>
            <person name="Oliveira U."/>
            <person name="Santos F.R."/>
            <person name="Vidigal T.H.D.A."/>
            <person name="Brescovit A.D."/>
            <person name="Santos A.J."/>
        </authorList>
    </citation>
    <scope>NUCLEOTIDE SEQUENCE</scope>
    <source>
        <tissue evidence="1">Shoot tissue taken approximately 20 cm above the soil surface</tissue>
    </source>
</reference>
<accession>A0A0A9ERG6</accession>
<dbReference type="EMBL" id="GBRH01195219">
    <property type="protein sequence ID" value="JAE02677.1"/>
    <property type="molecule type" value="Transcribed_RNA"/>
</dbReference>
<sequence>MGRGSFGYTGPEHWDACLRSLLCQGTTTAFLIRMDVSQVLTTSARSSMHC</sequence>
<evidence type="ECO:0000313" key="1">
    <source>
        <dbReference type="EMBL" id="JAE02677.1"/>
    </source>
</evidence>
<organism evidence="1">
    <name type="scientific">Arundo donax</name>
    <name type="common">Giant reed</name>
    <name type="synonym">Donax arundinaceus</name>
    <dbReference type="NCBI Taxonomy" id="35708"/>
    <lineage>
        <taxon>Eukaryota</taxon>
        <taxon>Viridiplantae</taxon>
        <taxon>Streptophyta</taxon>
        <taxon>Embryophyta</taxon>
        <taxon>Tracheophyta</taxon>
        <taxon>Spermatophyta</taxon>
        <taxon>Magnoliopsida</taxon>
        <taxon>Liliopsida</taxon>
        <taxon>Poales</taxon>
        <taxon>Poaceae</taxon>
        <taxon>PACMAD clade</taxon>
        <taxon>Arundinoideae</taxon>
        <taxon>Arundineae</taxon>
        <taxon>Arundo</taxon>
    </lineage>
</organism>
<dbReference type="AlphaFoldDB" id="A0A0A9ERG6"/>
<proteinExistence type="predicted"/>
<name>A0A0A9ERG6_ARUDO</name>
<protein>
    <submittedName>
        <fullName evidence="1">Uncharacterized protein</fullName>
    </submittedName>
</protein>